<gene>
    <name evidence="2" type="ORF">OESDEN_00278</name>
</gene>
<evidence type="ECO:0000256" key="1">
    <source>
        <dbReference type="SAM" id="Phobius"/>
    </source>
</evidence>
<protein>
    <submittedName>
        <fullName evidence="2">Uncharacterized protein</fullName>
    </submittedName>
</protein>
<evidence type="ECO:0000313" key="2">
    <source>
        <dbReference type="EMBL" id="KHJ99722.1"/>
    </source>
</evidence>
<accession>A0A0B1TV46</accession>
<organism evidence="2 3">
    <name type="scientific">Oesophagostomum dentatum</name>
    <name type="common">Nodular worm</name>
    <dbReference type="NCBI Taxonomy" id="61180"/>
    <lineage>
        <taxon>Eukaryota</taxon>
        <taxon>Metazoa</taxon>
        <taxon>Ecdysozoa</taxon>
        <taxon>Nematoda</taxon>
        <taxon>Chromadorea</taxon>
        <taxon>Rhabditida</taxon>
        <taxon>Rhabditina</taxon>
        <taxon>Rhabditomorpha</taxon>
        <taxon>Strongyloidea</taxon>
        <taxon>Strongylidae</taxon>
        <taxon>Oesophagostomum</taxon>
    </lineage>
</organism>
<feature type="transmembrane region" description="Helical" evidence="1">
    <location>
        <begin position="20"/>
        <end position="43"/>
    </location>
</feature>
<keyword evidence="3" id="KW-1185">Reference proteome</keyword>
<keyword evidence="1" id="KW-1133">Transmembrane helix</keyword>
<dbReference type="EMBL" id="KN549207">
    <property type="protein sequence ID" value="KHJ99722.1"/>
    <property type="molecule type" value="Genomic_DNA"/>
</dbReference>
<keyword evidence="1" id="KW-0812">Transmembrane</keyword>
<proteinExistence type="predicted"/>
<dbReference type="Proteomes" id="UP000053660">
    <property type="component" value="Unassembled WGS sequence"/>
</dbReference>
<dbReference type="AlphaFoldDB" id="A0A0B1TV46"/>
<reference evidence="2 3" key="1">
    <citation type="submission" date="2014-03" db="EMBL/GenBank/DDBJ databases">
        <title>Draft genome of the hookworm Oesophagostomum dentatum.</title>
        <authorList>
            <person name="Mitreva M."/>
        </authorList>
    </citation>
    <scope>NUCLEOTIDE SEQUENCE [LARGE SCALE GENOMIC DNA]</scope>
    <source>
        <strain evidence="2 3">OD-Hann</strain>
    </source>
</reference>
<name>A0A0B1TV46_OESDE</name>
<sequence>MSKRFVDGGCVGTMQQQPLIQLLIQVLCLCFPMMFASILYGVLEFIVVPRYVTDFMDWFTFASTPKFKRKF</sequence>
<evidence type="ECO:0000313" key="3">
    <source>
        <dbReference type="Proteomes" id="UP000053660"/>
    </source>
</evidence>
<keyword evidence="1" id="KW-0472">Membrane</keyword>